<name>A0A498CVM9_9FIRM</name>
<evidence type="ECO:0000313" key="2">
    <source>
        <dbReference type="Proteomes" id="UP000276301"/>
    </source>
</evidence>
<dbReference type="AlphaFoldDB" id="A0A498CVM9"/>
<protein>
    <recommendedName>
        <fullName evidence="3">Type II secretion system protein</fullName>
    </recommendedName>
</protein>
<reference evidence="1 2" key="1">
    <citation type="submission" date="2018-10" db="EMBL/GenBank/DDBJ databases">
        <title>Anaerotruncus faecis sp. nov., isolated from human feces.</title>
        <authorList>
            <person name="Wang Y.-J."/>
        </authorList>
    </citation>
    <scope>NUCLEOTIDE SEQUENCE [LARGE SCALE GENOMIC DNA]</scope>
    <source>
        <strain evidence="1 2">22A2-44</strain>
    </source>
</reference>
<keyword evidence="2" id="KW-1185">Reference proteome</keyword>
<organism evidence="1 2">
    <name type="scientific">Anaerotruncus massiliensis</name>
    <name type="common">ex Liu et al. 2021</name>
    <dbReference type="NCBI Taxonomy" id="2321404"/>
    <lineage>
        <taxon>Bacteria</taxon>
        <taxon>Bacillati</taxon>
        <taxon>Bacillota</taxon>
        <taxon>Clostridia</taxon>
        <taxon>Eubacteriales</taxon>
        <taxon>Oscillospiraceae</taxon>
        <taxon>Anaerotruncus</taxon>
    </lineage>
</organism>
<comment type="caution">
    <text evidence="1">The sequence shown here is derived from an EMBL/GenBank/DDBJ whole genome shotgun (WGS) entry which is preliminary data.</text>
</comment>
<evidence type="ECO:0008006" key="3">
    <source>
        <dbReference type="Google" id="ProtNLM"/>
    </source>
</evidence>
<gene>
    <name evidence="1" type="ORF">D4A47_05950</name>
</gene>
<dbReference type="EMBL" id="RCHT01000007">
    <property type="protein sequence ID" value="RLL12072.1"/>
    <property type="molecule type" value="Genomic_DNA"/>
</dbReference>
<proteinExistence type="predicted"/>
<dbReference type="Proteomes" id="UP000276301">
    <property type="component" value="Unassembled WGS sequence"/>
</dbReference>
<dbReference type="RefSeq" id="WP_121586572.1">
    <property type="nucleotide sequence ID" value="NZ_RCHT01000007.1"/>
</dbReference>
<sequence>MRRFVSKRRRPFAGLLLPAAATLVIIAFAAWGADSVSEAAREEQLGAVRRSVTRAAVHCYAIEGSYPPSLDYLEEHYGLTVDRARYSIHYHCFASNLMPEIDVIPLTK</sequence>
<evidence type="ECO:0000313" key="1">
    <source>
        <dbReference type="EMBL" id="RLL12072.1"/>
    </source>
</evidence>
<accession>A0A498CVM9</accession>